<keyword evidence="1" id="KW-0472">Membrane</keyword>
<keyword evidence="1" id="KW-0812">Transmembrane</keyword>
<proteinExistence type="predicted"/>
<feature type="transmembrane region" description="Helical" evidence="1">
    <location>
        <begin position="79"/>
        <end position="101"/>
    </location>
</feature>
<reference evidence="2" key="2">
    <citation type="journal article" date="2021" name="Microbiome">
        <title>Successional dynamics and alternative stable states in a saline activated sludge microbial community over 9 years.</title>
        <authorList>
            <person name="Wang Y."/>
            <person name="Ye J."/>
            <person name="Ju F."/>
            <person name="Liu L."/>
            <person name="Boyd J.A."/>
            <person name="Deng Y."/>
            <person name="Parks D.H."/>
            <person name="Jiang X."/>
            <person name="Yin X."/>
            <person name="Woodcroft B.J."/>
            <person name="Tyson G.W."/>
            <person name="Hugenholtz P."/>
            <person name="Polz M.F."/>
            <person name="Zhang T."/>
        </authorList>
    </citation>
    <scope>NUCLEOTIDE SEQUENCE</scope>
    <source>
        <strain evidence="2">HKST-UBA14</strain>
    </source>
</reference>
<evidence type="ECO:0000313" key="3">
    <source>
        <dbReference type="Proteomes" id="UP000783287"/>
    </source>
</evidence>
<reference evidence="2" key="1">
    <citation type="submission" date="2020-04" db="EMBL/GenBank/DDBJ databases">
        <authorList>
            <person name="Zhang T."/>
        </authorList>
    </citation>
    <scope>NUCLEOTIDE SEQUENCE</scope>
    <source>
        <strain evidence="2">HKST-UBA14</strain>
    </source>
</reference>
<accession>A0A955L5Z2</accession>
<protein>
    <submittedName>
        <fullName evidence="2">Uncharacterized protein</fullName>
    </submittedName>
</protein>
<evidence type="ECO:0000313" key="2">
    <source>
        <dbReference type="EMBL" id="MCA9383477.1"/>
    </source>
</evidence>
<name>A0A955L5Z2_9BACT</name>
<sequence>MKKLNLSKEKKFRFFSLTIYIINKIAFASLYIYTMFLSFWVYIFSYSQLTFMRAQMLVEGNGDIDYTILFDHLRPDWEIYRNAGLMIFVTLFLLVGIPTYFVKVKDKRPMWGIGSNFVWIVGLGILFFSNQIGLFFVRILEWFG</sequence>
<dbReference type="Proteomes" id="UP000783287">
    <property type="component" value="Unassembled WGS sequence"/>
</dbReference>
<evidence type="ECO:0000256" key="1">
    <source>
        <dbReference type="SAM" id="Phobius"/>
    </source>
</evidence>
<dbReference type="AlphaFoldDB" id="A0A955L5Z2"/>
<gene>
    <name evidence="2" type="ORF">KC909_03865</name>
</gene>
<feature type="transmembrane region" description="Helical" evidence="1">
    <location>
        <begin position="21"/>
        <end position="43"/>
    </location>
</feature>
<keyword evidence="1" id="KW-1133">Transmembrane helix</keyword>
<feature type="transmembrane region" description="Helical" evidence="1">
    <location>
        <begin position="113"/>
        <end position="137"/>
    </location>
</feature>
<organism evidence="2 3">
    <name type="scientific">Candidatus Dojkabacteria bacterium</name>
    <dbReference type="NCBI Taxonomy" id="2099670"/>
    <lineage>
        <taxon>Bacteria</taxon>
        <taxon>Candidatus Dojkabacteria</taxon>
    </lineage>
</organism>
<comment type="caution">
    <text evidence="2">The sequence shown here is derived from an EMBL/GenBank/DDBJ whole genome shotgun (WGS) entry which is preliminary data.</text>
</comment>
<dbReference type="EMBL" id="JAGQLK010000075">
    <property type="protein sequence ID" value="MCA9383477.1"/>
    <property type="molecule type" value="Genomic_DNA"/>
</dbReference>